<dbReference type="EMBL" id="JAMQOS010000004">
    <property type="protein sequence ID" value="MDS0282851.1"/>
    <property type="molecule type" value="Genomic_DNA"/>
</dbReference>
<keyword evidence="2" id="KW-1133">Transmembrane helix</keyword>
<accession>A0ABU2FRH2</accession>
<comment type="caution">
    <text evidence="3">The sequence shown here is derived from an EMBL/GenBank/DDBJ whole genome shotgun (WGS) entry which is preliminary data.</text>
</comment>
<evidence type="ECO:0000313" key="3">
    <source>
        <dbReference type="EMBL" id="MDS0282851.1"/>
    </source>
</evidence>
<organism evidence="3 4">
    <name type="scientific">Haloarcula onubensis</name>
    <dbReference type="NCBI Taxonomy" id="2950539"/>
    <lineage>
        <taxon>Archaea</taxon>
        <taxon>Methanobacteriati</taxon>
        <taxon>Methanobacteriota</taxon>
        <taxon>Stenosarchaea group</taxon>
        <taxon>Halobacteria</taxon>
        <taxon>Halobacteriales</taxon>
        <taxon>Haloarculaceae</taxon>
        <taxon>Haloarcula</taxon>
    </lineage>
</organism>
<evidence type="ECO:0000256" key="2">
    <source>
        <dbReference type="SAM" id="Phobius"/>
    </source>
</evidence>
<keyword evidence="2" id="KW-0812">Transmembrane</keyword>
<feature type="transmembrane region" description="Helical" evidence="2">
    <location>
        <begin position="102"/>
        <end position="120"/>
    </location>
</feature>
<proteinExistence type="predicted"/>
<evidence type="ECO:0000313" key="4">
    <source>
        <dbReference type="Proteomes" id="UP001268864"/>
    </source>
</evidence>
<sequence length="211" mass="21010">MDEGSEDGTATSDKAGAADALDCPACGAALQRAAPTCPECGEQLVSDEVADLLDERMAAAFESGRDTTPRWAVVLTGLALGIAVAPLVVYAAVIAAGDLPPVVLVGLGLAGWLLPAAALSRLPNPSAVLSRGLYLVVAGIGAVVLAVGYDAVSPGSSAVSGDVGLVVGALALPAMLALLLARRVAGRAARQARGEPGPLHERAGIEVDDDE</sequence>
<keyword evidence="4" id="KW-1185">Reference proteome</keyword>
<evidence type="ECO:0000256" key="1">
    <source>
        <dbReference type="SAM" id="MobiDB-lite"/>
    </source>
</evidence>
<feature type="region of interest" description="Disordered" evidence="1">
    <location>
        <begin position="191"/>
        <end position="211"/>
    </location>
</feature>
<gene>
    <name evidence="3" type="ORF">NDI86_12010</name>
</gene>
<protein>
    <submittedName>
        <fullName evidence="3">Zinc ribbon domain-containing protein</fullName>
    </submittedName>
</protein>
<feature type="transmembrane region" description="Helical" evidence="2">
    <location>
        <begin position="163"/>
        <end position="181"/>
    </location>
</feature>
<name>A0ABU2FRH2_9EURY</name>
<feature type="transmembrane region" description="Helical" evidence="2">
    <location>
        <begin position="132"/>
        <end position="151"/>
    </location>
</feature>
<keyword evidence="2" id="KW-0472">Membrane</keyword>
<reference evidence="3 4" key="1">
    <citation type="submission" date="2022-06" db="EMBL/GenBank/DDBJ databases">
        <title>Halomicroarcula sp. a new haloarchaeum isolate from saline soil.</title>
        <authorList>
            <person name="Strakova D."/>
            <person name="Galisteo C."/>
            <person name="Sanchez-Porro C."/>
            <person name="Ventosa A."/>
        </authorList>
    </citation>
    <scope>NUCLEOTIDE SEQUENCE [LARGE SCALE GENOMIC DNA]</scope>
    <source>
        <strain evidence="3 4">S3CR25-11</strain>
    </source>
</reference>
<dbReference type="Proteomes" id="UP001268864">
    <property type="component" value="Unassembled WGS sequence"/>
</dbReference>
<feature type="transmembrane region" description="Helical" evidence="2">
    <location>
        <begin position="71"/>
        <end position="96"/>
    </location>
</feature>
<dbReference type="RefSeq" id="WP_310900690.1">
    <property type="nucleotide sequence ID" value="NZ_JAMQOS010000004.1"/>
</dbReference>